<sequence length="494" mass="54498">MSSEHLIHIPTTDDHLEYGSTGVTSPKHNEVELLDSGSGLTIDDKLYKSESGIILTSSAPLVLTFLLQYSLSTVSMFAAGKLGSKELAAVSLAICTFNITGIAVYQGMATSLDSLCSQAYGFGNLHHVGLYFQRCVLVTTLLTLFPLSFIWWFSGPILNALVPDQELAYMSQTYLRWITLGAPGLLLFEIGKRFLQAQQIFNAGTYILVIVIPFNVIAHWLLVWHPTFSIGFIGAPIAISLTYWMISLLMLAYVYFIDGRKCWGGFDLKNAGRNWGPMLKLAFPGVIMVEAEYFAFEILTVFAARFGTDSLAAQSIASNVAALTFQLPFAVSVAVSTRIGQLIGMKRIDLALRVIRTSYLLALCTALTNFSVFFFGRGIIGNIFTSSKDVLKISNKILVLTAINQLSDSFNVMASGVLRGQGRQKIGSILNLLCYYVIALPIGYIMAFHYELEISGLWIGLILGVFSLAASQIYCIFRSDWDQIIIDTYKRHDS</sequence>
<dbReference type="Proteomes" id="UP001241377">
    <property type="component" value="Unassembled WGS sequence"/>
</dbReference>
<evidence type="ECO:0000313" key="2">
    <source>
        <dbReference type="Proteomes" id="UP001241377"/>
    </source>
</evidence>
<keyword evidence="2" id="KW-1185">Reference proteome</keyword>
<name>A0ACC2WNF0_9TREE</name>
<dbReference type="EMBL" id="JASBWR010000003">
    <property type="protein sequence ID" value="KAJ9112986.1"/>
    <property type="molecule type" value="Genomic_DNA"/>
</dbReference>
<evidence type="ECO:0000313" key="1">
    <source>
        <dbReference type="EMBL" id="KAJ9112986.1"/>
    </source>
</evidence>
<organism evidence="1 2">
    <name type="scientific">Naganishia cerealis</name>
    <dbReference type="NCBI Taxonomy" id="610337"/>
    <lineage>
        <taxon>Eukaryota</taxon>
        <taxon>Fungi</taxon>
        <taxon>Dikarya</taxon>
        <taxon>Basidiomycota</taxon>
        <taxon>Agaricomycotina</taxon>
        <taxon>Tremellomycetes</taxon>
        <taxon>Filobasidiales</taxon>
        <taxon>Filobasidiaceae</taxon>
        <taxon>Naganishia</taxon>
    </lineage>
</organism>
<gene>
    <name evidence="1" type="ORF">QFC19_000543</name>
</gene>
<proteinExistence type="predicted"/>
<comment type="caution">
    <text evidence="1">The sequence shown here is derived from an EMBL/GenBank/DDBJ whole genome shotgun (WGS) entry which is preliminary data.</text>
</comment>
<accession>A0ACC2WNF0</accession>
<reference evidence="1" key="1">
    <citation type="submission" date="2023-04" db="EMBL/GenBank/DDBJ databases">
        <title>Draft Genome sequencing of Naganishia species isolated from polar environments using Oxford Nanopore Technology.</title>
        <authorList>
            <person name="Leo P."/>
            <person name="Venkateswaran K."/>
        </authorList>
    </citation>
    <scope>NUCLEOTIDE SEQUENCE</scope>
    <source>
        <strain evidence="1">MNA-CCFEE 5261</strain>
    </source>
</reference>
<protein>
    <submittedName>
        <fullName evidence="1">Uncharacterized protein</fullName>
    </submittedName>
</protein>